<dbReference type="Gene3D" id="1.10.357.20">
    <property type="entry name" value="SLC41 divalent cation transporters, integral membrane domain"/>
    <property type="match status" value="1"/>
</dbReference>
<dbReference type="CDD" id="cd04606">
    <property type="entry name" value="CBS_pair_Mg_transporter"/>
    <property type="match status" value="1"/>
</dbReference>
<dbReference type="SMART" id="SM00924">
    <property type="entry name" value="MgtE_N"/>
    <property type="match status" value="1"/>
</dbReference>
<evidence type="ECO:0000259" key="10">
    <source>
        <dbReference type="PROSITE" id="PS51371"/>
    </source>
</evidence>
<dbReference type="InterPro" id="IPR006668">
    <property type="entry name" value="Mg_transptr_MgtE_intracell_dom"/>
</dbReference>
<dbReference type="Pfam" id="PF01769">
    <property type="entry name" value="MgtE"/>
    <property type="match status" value="1"/>
</dbReference>
<dbReference type="InterPro" id="IPR038076">
    <property type="entry name" value="MgtE_N_sf"/>
</dbReference>
<comment type="function">
    <text evidence="9">Acts as a magnesium transporter.</text>
</comment>
<dbReference type="InterPro" id="IPR036739">
    <property type="entry name" value="SLC41_membr_dom_sf"/>
</dbReference>
<dbReference type="PANTHER" id="PTHR43773:SF1">
    <property type="entry name" value="MAGNESIUM TRANSPORTER MGTE"/>
    <property type="match status" value="1"/>
</dbReference>
<keyword evidence="9" id="KW-0479">Metal-binding</keyword>
<proteinExistence type="inferred from homology"/>
<feature type="transmembrane region" description="Helical" evidence="9">
    <location>
        <begin position="360"/>
        <end position="381"/>
    </location>
</feature>
<dbReference type="PANTHER" id="PTHR43773">
    <property type="entry name" value="MAGNESIUM TRANSPORTER MGTE"/>
    <property type="match status" value="1"/>
</dbReference>
<evidence type="ECO:0000256" key="6">
    <source>
        <dbReference type="ARBA" id="ARBA00022989"/>
    </source>
</evidence>
<accession>A0A163EYK0</accession>
<dbReference type="SMART" id="SM00116">
    <property type="entry name" value="CBS"/>
    <property type="match status" value="2"/>
</dbReference>
<dbReference type="Gene3D" id="3.10.580.10">
    <property type="entry name" value="CBS-domain"/>
    <property type="match status" value="1"/>
</dbReference>
<dbReference type="InterPro" id="IPR006667">
    <property type="entry name" value="SLC41_membr_dom"/>
</dbReference>
<dbReference type="InterPro" id="IPR006669">
    <property type="entry name" value="MgtE_transporter"/>
</dbReference>
<evidence type="ECO:0000256" key="9">
    <source>
        <dbReference type="RuleBase" id="RU362011"/>
    </source>
</evidence>
<protein>
    <recommendedName>
        <fullName evidence="9">Magnesium transporter MgtE</fullName>
    </recommendedName>
</protein>
<keyword evidence="9" id="KW-1003">Cell membrane</keyword>
<evidence type="ECO:0000256" key="3">
    <source>
        <dbReference type="ARBA" id="ARBA00022448"/>
    </source>
</evidence>
<dbReference type="EMBL" id="LQNT01000011">
    <property type="protein sequence ID" value="KZE37516.1"/>
    <property type="molecule type" value="Genomic_DNA"/>
</dbReference>
<sequence length="452" mass="50384">MAAEINTERLTIALVRQLKAGDKNGFLKLFLDLRPYDQAVQYTEIPKKLHPVILEWLDLPAITEMLPYLEPEDQMEFIRSLGPDKAIPVLDMMQNDDLAAMLTDLSQEEIDRLTGQMLKEEAESVRKILDYPVETAGRIMTNRFVWVHEDYTVGQTVEKLKNYSDYAEYLNYTYVINSDKQLIGVLSYRQLLLTDADTPVRDIMYRRVISANARTDQEVVAKQFARYDFVAIPVTDDDNVLVGIITVDDVIDVIVQEADEDIEMLMASGKQIDFRTKPVTAAMRRLPWLILLLFIGLVSGSIISGFEDTLNQVVALAFFMPLIAGMTGNTGTQSLSLVVRGLATEDLDLKTAIRVVIRELFVGILIGIICGVLISVIAFIWQGSFVLGIVVGASLVITLIIGTLAGTIIPLVLSRFKFDPAVASGPLITTVNDILSLLIYFGIATMFLNHLT</sequence>
<evidence type="ECO:0000313" key="12">
    <source>
        <dbReference type="Proteomes" id="UP000076490"/>
    </source>
</evidence>
<evidence type="ECO:0000256" key="8">
    <source>
        <dbReference type="PROSITE-ProRule" id="PRU00703"/>
    </source>
</evidence>
<dbReference type="NCBIfam" id="TIGR00400">
    <property type="entry name" value="mgtE"/>
    <property type="match status" value="1"/>
</dbReference>
<dbReference type="InterPro" id="IPR000644">
    <property type="entry name" value="CBS_dom"/>
</dbReference>
<feature type="transmembrane region" description="Helical" evidence="9">
    <location>
        <begin position="286"/>
        <end position="306"/>
    </location>
</feature>
<comment type="subunit">
    <text evidence="9">Homodimer.</text>
</comment>
<keyword evidence="5 9" id="KW-0460">Magnesium</keyword>
<feature type="transmembrane region" description="Helical" evidence="9">
    <location>
        <begin position="318"/>
        <end position="339"/>
    </location>
</feature>
<dbReference type="Gene3D" id="1.25.60.10">
    <property type="entry name" value="MgtE N-terminal domain-like"/>
    <property type="match status" value="1"/>
</dbReference>
<dbReference type="PROSITE" id="PS51371">
    <property type="entry name" value="CBS"/>
    <property type="match status" value="2"/>
</dbReference>
<organism evidence="11 12">
    <name type="scientific">Bhargavaea cecembensis</name>
    <dbReference type="NCBI Taxonomy" id="394098"/>
    <lineage>
        <taxon>Bacteria</taxon>
        <taxon>Bacillati</taxon>
        <taxon>Bacillota</taxon>
        <taxon>Bacilli</taxon>
        <taxon>Bacillales</taxon>
        <taxon>Caryophanaceae</taxon>
        <taxon>Bhargavaea</taxon>
    </lineage>
</organism>
<keyword evidence="6 9" id="KW-1133">Transmembrane helix</keyword>
<reference evidence="11 12" key="1">
    <citation type="submission" date="2016-01" db="EMBL/GenBank/DDBJ databases">
        <title>Whole genome sequencing of Bhargavaea cecembensis T14.</title>
        <authorList>
            <person name="Hong K.W."/>
        </authorList>
    </citation>
    <scope>NUCLEOTIDE SEQUENCE [LARGE SCALE GENOMIC DNA]</scope>
    <source>
        <strain evidence="11 12">T14</strain>
    </source>
</reference>
<dbReference type="SUPFAM" id="SSF54631">
    <property type="entry name" value="CBS-domain pair"/>
    <property type="match status" value="1"/>
</dbReference>
<dbReference type="SUPFAM" id="SSF158791">
    <property type="entry name" value="MgtE N-terminal domain-like"/>
    <property type="match status" value="1"/>
</dbReference>
<evidence type="ECO:0000256" key="7">
    <source>
        <dbReference type="ARBA" id="ARBA00023136"/>
    </source>
</evidence>
<keyword evidence="8" id="KW-0129">CBS domain</keyword>
<gene>
    <name evidence="11" type="ORF">AV656_13220</name>
</gene>
<dbReference type="Pfam" id="PF03448">
    <property type="entry name" value="MgtE_N"/>
    <property type="match status" value="1"/>
</dbReference>
<dbReference type="AlphaFoldDB" id="A0A163EYK0"/>
<feature type="transmembrane region" description="Helical" evidence="9">
    <location>
        <begin position="387"/>
        <end position="413"/>
    </location>
</feature>
<dbReference type="GO" id="GO:0005886">
    <property type="term" value="C:plasma membrane"/>
    <property type="evidence" value="ECO:0007669"/>
    <property type="project" value="UniProtKB-SubCell"/>
</dbReference>
<name>A0A163EYK0_9BACL</name>
<comment type="subcellular location">
    <subcellularLocation>
        <location evidence="9">Cell membrane</location>
        <topology evidence="9">Multi-pass membrane protein</topology>
    </subcellularLocation>
    <subcellularLocation>
        <location evidence="1">Membrane</location>
        <topology evidence="1">Multi-pass membrane protein</topology>
    </subcellularLocation>
</comment>
<dbReference type="SUPFAM" id="SSF161093">
    <property type="entry name" value="MgtE membrane domain-like"/>
    <property type="match status" value="1"/>
</dbReference>
<dbReference type="GO" id="GO:0015095">
    <property type="term" value="F:magnesium ion transmembrane transporter activity"/>
    <property type="evidence" value="ECO:0007669"/>
    <property type="project" value="UniProtKB-UniRule"/>
</dbReference>
<dbReference type="OrthoDB" id="9790355at2"/>
<keyword evidence="3 9" id="KW-0813">Transport</keyword>
<dbReference type="InterPro" id="IPR046342">
    <property type="entry name" value="CBS_dom_sf"/>
</dbReference>
<comment type="similarity">
    <text evidence="2 9">Belongs to the SLC41A transporter family.</text>
</comment>
<evidence type="ECO:0000256" key="1">
    <source>
        <dbReference type="ARBA" id="ARBA00004141"/>
    </source>
</evidence>
<dbReference type="GO" id="GO:0046872">
    <property type="term" value="F:metal ion binding"/>
    <property type="evidence" value="ECO:0007669"/>
    <property type="project" value="UniProtKB-KW"/>
</dbReference>
<dbReference type="RefSeq" id="WP_063182833.1">
    <property type="nucleotide sequence ID" value="NZ_LQNT01000011.1"/>
</dbReference>
<dbReference type="Proteomes" id="UP000076490">
    <property type="component" value="Unassembled WGS sequence"/>
</dbReference>
<feature type="domain" description="CBS" evidence="10">
    <location>
        <begin position="204"/>
        <end position="260"/>
    </location>
</feature>
<evidence type="ECO:0000256" key="2">
    <source>
        <dbReference type="ARBA" id="ARBA00009749"/>
    </source>
</evidence>
<keyword evidence="4 9" id="KW-0812">Transmembrane</keyword>
<evidence type="ECO:0000313" key="11">
    <source>
        <dbReference type="EMBL" id="KZE37516.1"/>
    </source>
</evidence>
<keyword evidence="7 9" id="KW-0472">Membrane</keyword>
<comment type="caution">
    <text evidence="11">The sequence shown here is derived from an EMBL/GenBank/DDBJ whole genome shotgun (WGS) entry which is preliminary data.</text>
</comment>
<feature type="domain" description="CBS" evidence="10">
    <location>
        <begin position="140"/>
        <end position="203"/>
    </location>
</feature>
<evidence type="ECO:0000256" key="4">
    <source>
        <dbReference type="ARBA" id="ARBA00022692"/>
    </source>
</evidence>
<evidence type="ECO:0000256" key="5">
    <source>
        <dbReference type="ARBA" id="ARBA00022842"/>
    </source>
</evidence>
<dbReference type="Pfam" id="PF00571">
    <property type="entry name" value="CBS"/>
    <property type="match status" value="2"/>
</dbReference>
<comment type="caution">
    <text evidence="9">Lacks conserved residue(s) required for the propagation of feature annotation.</text>
</comment>